<dbReference type="PROSITE" id="PS50023">
    <property type="entry name" value="LIM_DOMAIN_2"/>
    <property type="match status" value="1"/>
</dbReference>
<dbReference type="Proteomes" id="UP000740926">
    <property type="component" value="Unassembled WGS sequence"/>
</dbReference>
<comment type="caution">
    <text evidence="10">The sequence shown here is derived from an EMBL/GenBank/DDBJ whole genome shotgun (WGS) entry which is preliminary data.</text>
</comment>
<dbReference type="SUPFAM" id="SSF57889">
    <property type="entry name" value="Cysteine-rich domain"/>
    <property type="match status" value="1"/>
</dbReference>
<dbReference type="GO" id="GO:0007165">
    <property type="term" value="P:signal transduction"/>
    <property type="evidence" value="ECO:0007669"/>
    <property type="project" value="InterPro"/>
</dbReference>
<dbReference type="PANTHER" id="PTHR46075">
    <property type="entry name" value="CHIMERIN FAMILY MEMBER"/>
    <property type="match status" value="1"/>
</dbReference>
<name>A0A9P6ZEI9_9FUNG</name>
<dbReference type="PROSITE" id="PS50238">
    <property type="entry name" value="RHOGAP"/>
    <property type="match status" value="1"/>
</dbReference>
<gene>
    <name evidence="10" type="ORF">G6F50_000783</name>
</gene>
<evidence type="ECO:0000259" key="7">
    <source>
        <dbReference type="PROSITE" id="PS50023"/>
    </source>
</evidence>
<keyword evidence="4" id="KW-0440">LIM domain</keyword>
<evidence type="ECO:0000256" key="3">
    <source>
        <dbReference type="ARBA" id="ARBA00022833"/>
    </source>
</evidence>
<feature type="domain" description="Rho-GAP" evidence="9">
    <location>
        <begin position="598"/>
        <end position="787"/>
    </location>
</feature>
<keyword evidence="1" id="KW-0343">GTPase activation</keyword>
<dbReference type="GO" id="GO:0005096">
    <property type="term" value="F:GTPase activator activity"/>
    <property type="evidence" value="ECO:0007669"/>
    <property type="project" value="UniProtKB-KW"/>
</dbReference>
<dbReference type="PROSITE" id="PS50081">
    <property type="entry name" value="ZF_DAG_PE_2"/>
    <property type="match status" value="1"/>
</dbReference>
<organism evidence="10 11">
    <name type="scientific">Rhizopus delemar</name>
    <dbReference type="NCBI Taxonomy" id="936053"/>
    <lineage>
        <taxon>Eukaryota</taxon>
        <taxon>Fungi</taxon>
        <taxon>Fungi incertae sedis</taxon>
        <taxon>Mucoromycota</taxon>
        <taxon>Mucoromycotina</taxon>
        <taxon>Mucoromycetes</taxon>
        <taxon>Mucorales</taxon>
        <taxon>Mucorineae</taxon>
        <taxon>Rhizopodaceae</taxon>
        <taxon>Rhizopus</taxon>
    </lineage>
</organism>
<dbReference type="Pfam" id="PF00412">
    <property type="entry name" value="LIM"/>
    <property type="match status" value="2"/>
</dbReference>
<keyword evidence="2 4" id="KW-0479">Metal-binding</keyword>
<feature type="compositionally biased region" description="Low complexity" evidence="6">
    <location>
        <begin position="440"/>
        <end position="453"/>
    </location>
</feature>
<feature type="region of interest" description="Disordered" evidence="6">
    <location>
        <begin position="101"/>
        <end position="132"/>
    </location>
</feature>
<evidence type="ECO:0000256" key="4">
    <source>
        <dbReference type="PROSITE-ProRule" id="PRU00125"/>
    </source>
</evidence>
<dbReference type="AlphaFoldDB" id="A0A9P6ZEI9"/>
<evidence type="ECO:0000313" key="10">
    <source>
        <dbReference type="EMBL" id="KAG1575782.1"/>
    </source>
</evidence>
<dbReference type="SMART" id="SM00109">
    <property type="entry name" value="C1"/>
    <property type="match status" value="1"/>
</dbReference>
<dbReference type="InterPro" id="IPR001781">
    <property type="entry name" value="Znf_LIM"/>
</dbReference>
<feature type="region of interest" description="Disordered" evidence="6">
    <location>
        <begin position="372"/>
        <end position="399"/>
    </location>
</feature>
<dbReference type="Pfam" id="PF00130">
    <property type="entry name" value="C1_1"/>
    <property type="match status" value="1"/>
</dbReference>
<evidence type="ECO:0008006" key="12">
    <source>
        <dbReference type="Google" id="ProtNLM"/>
    </source>
</evidence>
<keyword evidence="3 4" id="KW-0862">Zinc</keyword>
<evidence type="ECO:0000256" key="5">
    <source>
        <dbReference type="SAM" id="Coils"/>
    </source>
</evidence>
<dbReference type="PROSITE" id="PS00478">
    <property type="entry name" value="LIM_DOMAIN_1"/>
    <property type="match status" value="1"/>
</dbReference>
<evidence type="ECO:0000256" key="2">
    <source>
        <dbReference type="ARBA" id="ARBA00022723"/>
    </source>
</evidence>
<dbReference type="InterPro" id="IPR051854">
    <property type="entry name" value="Rho-type_GAP"/>
</dbReference>
<evidence type="ECO:0000259" key="8">
    <source>
        <dbReference type="PROSITE" id="PS50081"/>
    </source>
</evidence>
<feature type="compositionally biased region" description="Low complexity" evidence="6">
    <location>
        <begin position="460"/>
        <end position="471"/>
    </location>
</feature>
<feature type="domain" description="LIM zinc-binding" evidence="7">
    <location>
        <begin position="9"/>
        <end position="96"/>
    </location>
</feature>
<dbReference type="PANTHER" id="PTHR46075:SF2">
    <property type="entry name" value="RHO GTPASE ACTIVATING PROTEIN AT 5A, ISOFORM A"/>
    <property type="match status" value="1"/>
</dbReference>
<feature type="compositionally biased region" description="Polar residues" evidence="6">
    <location>
        <begin position="123"/>
        <end position="132"/>
    </location>
</feature>
<accession>A0A9P6ZEI9</accession>
<dbReference type="Gene3D" id="1.10.555.10">
    <property type="entry name" value="Rho GTPase activation protein"/>
    <property type="match status" value="1"/>
</dbReference>
<dbReference type="CDD" id="cd00159">
    <property type="entry name" value="RhoGAP"/>
    <property type="match status" value="1"/>
</dbReference>
<dbReference type="PROSITE" id="PS00479">
    <property type="entry name" value="ZF_DAG_PE_1"/>
    <property type="match status" value="1"/>
</dbReference>
<proteinExistence type="predicted"/>
<protein>
    <recommendedName>
        <fullName evidence="12">RhoGAP-domain-containing protein</fullName>
    </recommendedName>
</protein>
<dbReference type="SUPFAM" id="SSF48350">
    <property type="entry name" value="GTPase activation domain, GAP"/>
    <property type="match status" value="1"/>
</dbReference>
<feature type="compositionally biased region" description="Low complexity" evidence="6">
    <location>
        <begin position="384"/>
        <end position="396"/>
    </location>
</feature>
<reference evidence="10 11" key="1">
    <citation type="journal article" date="2020" name="Microb. Genom.">
        <title>Genetic diversity of clinical and environmental Mucorales isolates obtained from an investigation of mucormycosis cases among solid organ transplant recipients.</title>
        <authorList>
            <person name="Nguyen M.H."/>
            <person name="Kaul D."/>
            <person name="Muto C."/>
            <person name="Cheng S.J."/>
            <person name="Richter R.A."/>
            <person name="Bruno V.M."/>
            <person name="Liu G."/>
            <person name="Beyhan S."/>
            <person name="Sundermann A.J."/>
            <person name="Mounaud S."/>
            <person name="Pasculle A.W."/>
            <person name="Nierman W.C."/>
            <person name="Driscoll E."/>
            <person name="Cumbie R."/>
            <person name="Clancy C.J."/>
            <person name="Dupont C.L."/>
        </authorList>
    </citation>
    <scope>NUCLEOTIDE SEQUENCE [LARGE SCALE GENOMIC DNA]</scope>
    <source>
        <strain evidence="10 11">GL24</strain>
    </source>
</reference>
<keyword evidence="5" id="KW-0175">Coiled coil</keyword>
<dbReference type="CDD" id="cd20824">
    <property type="entry name" value="C1_SpBZZ1-like"/>
    <property type="match status" value="1"/>
</dbReference>
<dbReference type="EMBL" id="JAANIU010000054">
    <property type="protein sequence ID" value="KAG1575782.1"/>
    <property type="molecule type" value="Genomic_DNA"/>
</dbReference>
<dbReference type="PRINTS" id="PR00008">
    <property type="entry name" value="DAGPEDOMAIN"/>
</dbReference>
<dbReference type="SMART" id="SM00324">
    <property type="entry name" value="RhoGAP"/>
    <property type="match status" value="1"/>
</dbReference>
<dbReference type="InterPro" id="IPR046349">
    <property type="entry name" value="C1-like_sf"/>
</dbReference>
<dbReference type="SMART" id="SM00132">
    <property type="entry name" value="LIM"/>
    <property type="match status" value="1"/>
</dbReference>
<dbReference type="InterPro" id="IPR002219">
    <property type="entry name" value="PKC_DAG/PE"/>
</dbReference>
<sequence length="787" mass="87685">MTAEEIVVPNCKGCSNPIEEGAVVAFGDSLFHIKCFVCDKLCNGIIRNEAIMTGDKAYHSDCFKCVSCKNKIEDLIFTQTKKGIYCTICYEARKASRKNKVKPGALSDLPQREPVKDPPTPARSRSNSSNTKVNNESLLSVLSPVTLSFFDNNSSELLDNLSNSLGANLSLNFDSSTESATQSRINRASEILLSSLRTSSLKQAIEARDSDVNHFDVNKLKQELSEARSNLKELESDYNLLQKASQQALDEFTKVKEEYAKEALIKQQQEFIITALLRKDSGLLSKKDLDRLAIFRSQLENACSELIKHRDTLVVEIDQAVDKQTLSTYYANYQKSLKAQLKSITQQRDLLYAETKDLRETRNELVHDLISLNNTKSEEPTDPPITISPSQSTSSIRPRKLSDADSVICKVSSRNSYLGDQTPTLFRIKKKGSTMFNKFTHSNNTNGTNVSNSKLKPEPSISSSSTSSTSASSSIYNLSSKFATGSLQNLSKKSGFMDSSLSLHGNHAFMPTSFIRPTKCGVCSDKIWGRSEYRCEGCGFLAHSRCLSQVPQSCLAAYASCSTNSFDLQSDSSSVFNHENKLLPQLPVSSGNKNLFGASLVERVDFEGRIVPLLVEECIKAVEQRGLDYEGIYRKSGGAAQTRAIQLAFEQGDKADLCNEDEYNDVCAITSVLKQYFRELPNPLLTFECYQELIDISTMNNDEKKLEMATKALTRLPKAHKDTLNILLKHLNKVCESSSLNRMTTKNLSMVFAPTLMRHQDPSRDFLDISYKNAAVEYLLLHTSKLF</sequence>
<dbReference type="InterPro" id="IPR008936">
    <property type="entry name" value="Rho_GTPase_activation_prot"/>
</dbReference>
<feature type="region of interest" description="Disordered" evidence="6">
    <location>
        <begin position="437"/>
        <end position="471"/>
    </location>
</feature>
<feature type="domain" description="Phorbol-ester/DAG-type" evidence="8">
    <location>
        <begin position="506"/>
        <end position="554"/>
    </location>
</feature>
<dbReference type="InterPro" id="IPR020454">
    <property type="entry name" value="DAG/PE-bd"/>
</dbReference>
<keyword evidence="11" id="KW-1185">Reference proteome</keyword>
<dbReference type="Pfam" id="PF00620">
    <property type="entry name" value="RhoGAP"/>
    <property type="match status" value="1"/>
</dbReference>
<dbReference type="Gene3D" id="3.30.60.20">
    <property type="match status" value="1"/>
</dbReference>
<dbReference type="Gene3D" id="2.10.110.10">
    <property type="entry name" value="Cysteine Rich Protein"/>
    <property type="match status" value="2"/>
</dbReference>
<feature type="coiled-coil region" evidence="5">
    <location>
        <begin position="217"/>
        <end position="251"/>
    </location>
</feature>
<evidence type="ECO:0000313" key="11">
    <source>
        <dbReference type="Proteomes" id="UP000740926"/>
    </source>
</evidence>
<evidence type="ECO:0000256" key="6">
    <source>
        <dbReference type="SAM" id="MobiDB-lite"/>
    </source>
</evidence>
<evidence type="ECO:0000256" key="1">
    <source>
        <dbReference type="ARBA" id="ARBA00022468"/>
    </source>
</evidence>
<dbReference type="GO" id="GO:0046872">
    <property type="term" value="F:metal ion binding"/>
    <property type="evidence" value="ECO:0007669"/>
    <property type="project" value="UniProtKB-KW"/>
</dbReference>
<dbReference type="InterPro" id="IPR000198">
    <property type="entry name" value="RhoGAP_dom"/>
</dbReference>
<evidence type="ECO:0000259" key="9">
    <source>
        <dbReference type="PROSITE" id="PS50238"/>
    </source>
</evidence>